<gene>
    <name evidence="2" type="ORF">DZC52_14080</name>
</gene>
<comment type="caution">
    <text evidence="2">The sequence shown here is derived from an EMBL/GenBank/DDBJ whole genome shotgun (WGS) entry which is preliminary data.</text>
</comment>
<reference evidence="2 3" key="1">
    <citation type="submission" date="2018-08" db="EMBL/GenBank/DDBJ databases">
        <title>Wenzhouxiangella salilacus sp. nov., a novel bacterium isolated from a saline lake in Xinjiang Province, China.</title>
        <authorList>
            <person name="Han S."/>
        </authorList>
    </citation>
    <scope>NUCLEOTIDE SEQUENCE [LARGE SCALE GENOMIC DNA]</scope>
    <source>
        <strain evidence="2 3">XDB06</strain>
    </source>
</reference>
<feature type="compositionally biased region" description="Low complexity" evidence="1">
    <location>
        <begin position="35"/>
        <end position="50"/>
    </location>
</feature>
<keyword evidence="3" id="KW-1185">Reference proteome</keyword>
<evidence type="ECO:0000313" key="3">
    <source>
        <dbReference type="Proteomes" id="UP000260351"/>
    </source>
</evidence>
<name>A0A3E1K5D8_9GAMM</name>
<dbReference type="Proteomes" id="UP000260351">
    <property type="component" value="Unassembled WGS sequence"/>
</dbReference>
<evidence type="ECO:0000256" key="1">
    <source>
        <dbReference type="SAM" id="MobiDB-lite"/>
    </source>
</evidence>
<accession>A0A3E1K5D8</accession>
<feature type="region of interest" description="Disordered" evidence="1">
    <location>
        <begin position="27"/>
        <end position="53"/>
    </location>
</feature>
<proteinExistence type="predicted"/>
<protein>
    <submittedName>
        <fullName evidence="2">Uncharacterized protein</fullName>
    </submittedName>
</protein>
<sequence length="135" mass="15020">MGWLAALLLTGQVYWCDVDGERRMQNWPCDEDQPRTTAEAPAEPQPARATAPRERPALVNLSIRSHCREIRESTGSYQVEQACVEGEQEARSELRSMSIPPEILAHCNEIGQRTGSYQVLQACVGGEIEAKRALP</sequence>
<dbReference type="EMBL" id="QUZK01000051">
    <property type="protein sequence ID" value="RFF29229.1"/>
    <property type="molecule type" value="Genomic_DNA"/>
</dbReference>
<dbReference type="AlphaFoldDB" id="A0A3E1K5D8"/>
<organism evidence="2 3">
    <name type="scientific">Wenzhouxiangella sediminis</name>
    <dbReference type="NCBI Taxonomy" id="1792836"/>
    <lineage>
        <taxon>Bacteria</taxon>
        <taxon>Pseudomonadati</taxon>
        <taxon>Pseudomonadota</taxon>
        <taxon>Gammaproteobacteria</taxon>
        <taxon>Chromatiales</taxon>
        <taxon>Wenzhouxiangellaceae</taxon>
        <taxon>Wenzhouxiangella</taxon>
    </lineage>
</organism>
<evidence type="ECO:0000313" key="2">
    <source>
        <dbReference type="EMBL" id="RFF29229.1"/>
    </source>
</evidence>
<dbReference type="RefSeq" id="WP_116651784.1">
    <property type="nucleotide sequence ID" value="NZ_QUZK01000051.1"/>
</dbReference>